<proteinExistence type="predicted"/>
<reference evidence="1" key="1">
    <citation type="submission" date="2013-07" db="EMBL/GenBank/DDBJ databases">
        <title>The genome of an arbuscular mycorrhizal fungus provides insights into the evolution of the oldest plant symbiosis.</title>
        <authorList>
            <consortium name="DOE Joint Genome Institute"/>
            <person name="Tisserant E."/>
            <person name="Malbreil M."/>
            <person name="Kuo A."/>
            <person name="Kohler A."/>
            <person name="Symeonidi A."/>
            <person name="Balestrini R."/>
            <person name="Charron P."/>
            <person name="Duensing N."/>
            <person name="Frei-dit-Frey N."/>
            <person name="Gianinazzi-Pearson V."/>
            <person name="Gilbert B."/>
            <person name="Handa Y."/>
            <person name="Hijri M."/>
            <person name="Kaul R."/>
            <person name="Kawaguchi M."/>
            <person name="Krajinski F."/>
            <person name="Lammers P."/>
            <person name="Lapierre D."/>
            <person name="Masclaux F.G."/>
            <person name="Murat C."/>
            <person name="Morin E."/>
            <person name="Ndikumana S."/>
            <person name="Pagni M."/>
            <person name="Petitpierre D."/>
            <person name="Requena N."/>
            <person name="Rosikiewicz P."/>
            <person name="Riley R."/>
            <person name="Saito K."/>
            <person name="San Clemente H."/>
            <person name="Shapiro H."/>
            <person name="van Tuinen D."/>
            <person name="Becard G."/>
            <person name="Bonfante P."/>
            <person name="Paszkowski U."/>
            <person name="Shachar-Hill Y."/>
            <person name="Young J.P."/>
            <person name="Sanders I.R."/>
            <person name="Henrissat B."/>
            <person name="Rensing S.A."/>
            <person name="Grigoriev I.V."/>
            <person name="Corradi N."/>
            <person name="Roux C."/>
            <person name="Martin F."/>
        </authorList>
    </citation>
    <scope>NUCLEOTIDE SEQUENCE</scope>
    <source>
        <strain evidence="1">DAOM 197198</strain>
    </source>
</reference>
<accession>U9THD7</accession>
<organism evidence="1">
    <name type="scientific">Rhizophagus irregularis (strain DAOM 181602 / DAOM 197198 / MUCL 43194)</name>
    <name type="common">Arbuscular mycorrhizal fungus</name>
    <name type="synonym">Glomus intraradices</name>
    <dbReference type="NCBI Taxonomy" id="747089"/>
    <lineage>
        <taxon>Eukaryota</taxon>
        <taxon>Fungi</taxon>
        <taxon>Fungi incertae sedis</taxon>
        <taxon>Mucoromycota</taxon>
        <taxon>Glomeromycotina</taxon>
        <taxon>Glomeromycetes</taxon>
        <taxon>Glomerales</taxon>
        <taxon>Glomeraceae</taxon>
        <taxon>Rhizophagus</taxon>
    </lineage>
</organism>
<dbReference type="EMBL" id="KI290168">
    <property type="protein sequence ID" value="ESA07569.1"/>
    <property type="molecule type" value="Genomic_DNA"/>
</dbReference>
<dbReference type="HOGENOM" id="CLU_1971670_0_0_1"/>
<evidence type="ECO:0000313" key="1">
    <source>
        <dbReference type="EMBL" id="ESA07569.1"/>
    </source>
</evidence>
<gene>
    <name evidence="1" type="ORF">GLOINDRAFT_98707</name>
</gene>
<name>U9THD7_RHIID</name>
<protein>
    <submittedName>
        <fullName evidence="1">Uncharacterized protein</fullName>
    </submittedName>
</protein>
<dbReference type="AlphaFoldDB" id="U9THD7"/>
<sequence length="127" mass="14853">MSRVYFQFAENRQPDKFLAQLNAQLMTIKYTNISHVSYVRRMNKIPFSFNLLRGILLEELQYHNYHILVNIYRVSYGRIAVCNCEAALAISHLLCRNNIIHTGNYYRNGLSTTYANLQNDMIEISGK</sequence>